<sequence length="76" mass="8620">MSRSFCRERSRSEASEPYRRACNRVSSSLATRHSAATSSSSTWSDDHTIRYNMACQHPKAIGVLRLWTPLSLLCLM</sequence>
<proteinExistence type="predicted"/>
<dbReference type="EMBL" id="BPLR01013339">
    <property type="protein sequence ID" value="GIY60540.1"/>
    <property type="molecule type" value="Genomic_DNA"/>
</dbReference>
<dbReference type="AlphaFoldDB" id="A0AAV4UT13"/>
<gene>
    <name evidence="1" type="ORF">CEXT_463771</name>
</gene>
<keyword evidence="2" id="KW-1185">Reference proteome</keyword>
<evidence type="ECO:0000313" key="1">
    <source>
        <dbReference type="EMBL" id="GIY60540.1"/>
    </source>
</evidence>
<name>A0AAV4UT13_CAEEX</name>
<organism evidence="1 2">
    <name type="scientific">Caerostris extrusa</name>
    <name type="common">Bark spider</name>
    <name type="synonym">Caerostris bankana</name>
    <dbReference type="NCBI Taxonomy" id="172846"/>
    <lineage>
        <taxon>Eukaryota</taxon>
        <taxon>Metazoa</taxon>
        <taxon>Ecdysozoa</taxon>
        <taxon>Arthropoda</taxon>
        <taxon>Chelicerata</taxon>
        <taxon>Arachnida</taxon>
        <taxon>Araneae</taxon>
        <taxon>Araneomorphae</taxon>
        <taxon>Entelegynae</taxon>
        <taxon>Araneoidea</taxon>
        <taxon>Araneidae</taxon>
        <taxon>Caerostris</taxon>
    </lineage>
</organism>
<reference evidence="1 2" key="1">
    <citation type="submission" date="2021-06" db="EMBL/GenBank/DDBJ databases">
        <title>Caerostris extrusa draft genome.</title>
        <authorList>
            <person name="Kono N."/>
            <person name="Arakawa K."/>
        </authorList>
    </citation>
    <scope>NUCLEOTIDE SEQUENCE [LARGE SCALE GENOMIC DNA]</scope>
</reference>
<protein>
    <submittedName>
        <fullName evidence="1">Uncharacterized protein</fullName>
    </submittedName>
</protein>
<dbReference type="Proteomes" id="UP001054945">
    <property type="component" value="Unassembled WGS sequence"/>
</dbReference>
<evidence type="ECO:0000313" key="2">
    <source>
        <dbReference type="Proteomes" id="UP001054945"/>
    </source>
</evidence>
<comment type="caution">
    <text evidence="1">The sequence shown here is derived from an EMBL/GenBank/DDBJ whole genome shotgun (WGS) entry which is preliminary data.</text>
</comment>
<accession>A0AAV4UT13</accession>